<dbReference type="Pfam" id="PF08659">
    <property type="entry name" value="KR"/>
    <property type="match status" value="1"/>
</dbReference>
<comment type="catalytic activity">
    <reaction evidence="19">
        <text>3-oxooctadecanoyl-[ACP] + NADPH + H(+) = (3R)-hydroxyoctadecanoyl-[ACP] + NADP(+)</text>
        <dbReference type="Rhea" id="RHEA:41920"/>
        <dbReference type="Rhea" id="RHEA-COMP:9653"/>
        <dbReference type="Rhea" id="RHEA-COMP:9654"/>
        <dbReference type="ChEBI" id="CHEBI:15378"/>
        <dbReference type="ChEBI" id="CHEBI:57783"/>
        <dbReference type="ChEBI" id="CHEBI:58349"/>
        <dbReference type="ChEBI" id="CHEBI:78487"/>
        <dbReference type="ChEBI" id="CHEBI:78488"/>
    </reaction>
    <physiologicalReaction direction="left-to-right" evidence="19">
        <dbReference type="Rhea" id="RHEA:41921"/>
    </physiologicalReaction>
</comment>
<name>T1K1R7_TETUR</name>
<feature type="region of interest" description="C-terminal hotdog fold" evidence="49">
    <location>
        <begin position="983"/>
        <end position="1150"/>
    </location>
</feature>
<evidence type="ECO:0000256" key="2">
    <source>
        <dbReference type="ARBA" id="ARBA00022450"/>
    </source>
</evidence>
<evidence type="ECO:0000256" key="42">
    <source>
        <dbReference type="ARBA" id="ARBA00049171"/>
    </source>
</evidence>
<dbReference type="InterPro" id="IPR020843">
    <property type="entry name" value="ER"/>
</dbReference>
<dbReference type="GO" id="GO:0004312">
    <property type="term" value="F:fatty acid synthase activity"/>
    <property type="evidence" value="ECO:0007669"/>
    <property type="project" value="TreeGrafter"/>
</dbReference>
<dbReference type="STRING" id="32264.T1K1R7"/>
<comment type="catalytic activity">
    <reaction evidence="37">
        <text>holo-[ACP] + acetyl-CoA = acetyl-[ACP] + CoA</text>
        <dbReference type="Rhea" id="RHEA:41788"/>
        <dbReference type="Rhea" id="RHEA-COMP:9621"/>
        <dbReference type="Rhea" id="RHEA-COMP:9685"/>
        <dbReference type="ChEBI" id="CHEBI:57287"/>
        <dbReference type="ChEBI" id="CHEBI:57288"/>
        <dbReference type="ChEBI" id="CHEBI:64479"/>
        <dbReference type="ChEBI" id="CHEBI:78446"/>
        <dbReference type="EC" id="2.3.1.38"/>
    </reaction>
    <physiologicalReaction direction="left-to-right" evidence="37">
        <dbReference type="Rhea" id="RHEA:41789"/>
    </physiologicalReaction>
</comment>
<feature type="active site" description="Proton donor; for dehydratase activity" evidence="49">
    <location>
        <position position="1042"/>
    </location>
</feature>
<dbReference type="InterPro" id="IPR001031">
    <property type="entry name" value="Thioesterase"/>
</dbReference>
<evidence type="ECO:0000256" key="3">
    <source>
        <dbReference type="ARBA" id="ARBA00022553"/>
    </source>
</evidence>
<dbReference type="SUPFAM" id="SSF50129">
    <property type="entry name" value="GroES-like"/>
    <property type="match status" value="1"/>
</dbReference>
<comment type="catalytic activity">
    <reaction evidence="24">
        <text>(2E)-butenoyl-[ACP] + NADPH + H(+) = butanoyl-[ACP] + NADP(+)</text>
        <dbReference type="Rhea" id="RHEA:41812"/>
        <dbReference type="Rhea" id="RHEA-COMP:9627"/>
        <dbReference type="Rhea" id="RHEA-COMP:9628"/>
        <dbReference type="ChEBI" id="CHEBI:15378"/>
        <dbReference type="ChEBI" id="CHEBI:57783"/>
        <dbReference type="ChEBI" id="CHEBI:58349"/>
        <dbReference type="ChEBI" id="CHEBI:78453"/>
        <dbReference type="ChEBI" id="CHEBI:78454"/>
    </reaction>
    <physiologicalReaction direction="left-to-right" evidence="24">
        <dbReference type="Rhea" id="RHEA:41813"/>
    </physiologicalReaction>
</comment>
<dbReference type="Pfam" id="PF16197">
    <property type="entry name" value="KAsynt_C_assoc"/>
    <property type="match status" value="1"/>
</dbReference>
<evidence type="ECO:0000256" key="23">
    <source>
        <dbReference type="ARBA" id="ARBA00047451"/>
    </source>
</evidence>
<comment type="pathway">
    <text evidence="1">Lipid metabolism.</text>
</comment>
<comment type="catalytic activity">
    <reaction evidence="14">
        <text>(3R)-hydroxytetradecanoyl-[ACP] = (2E)-tetradecenoyl-[ACP] + H2O</text>
        <dbReference type="Rhea" id="RHEA:41892"/>
        <dbReference type="Rhea" id="RHEA-COMP:9646"/>
        <dbReference type="Rhea" id="RHEA-COMP:9647"/>
        <dbReference type="ChEBI" id="CHEBI:15377"/>
        <dbReference type="ChEBI" id="CHEBI:78474"/>
        <dbReference type="ChEBI" id="CHEBI:78475"/>
    </reaction>
    <physiologicalReaction direction="left-to-right" evidence="14">
        <dbReference type="Rhea" id="RHEA:41893"/>
    </physiologicalReaction>
</comment>
<evidence type="ECO:0000256" key="48">
    <source>
        <dbReference type="ARBA" id="ARBA00049533"/>
    </source>
</evidence>
<evidence type="ECO:0000256" key="46">
    <source>
        <dbReference type="ARBA" id="ARBA00049449"/>
    </source>
</evidence>
<evidence type="ECO:0000256" key="7">
    <source>
        <dbReference type="ARBA" id="ARBA00022990"/>
    </source>
</evidence>
<comment type="catalytic activity">
    <reaction evidence="13">
        <text>a (3R)-hydroxyacyl-[ACP] = a (2E)-enoyl-[ACP] + H2O</text>
        <dbReference type="Rhea" id="RHEA:13097"/>
        <dbReference type="Rhea" id="RHEA-COMP:9925"/>
        <dbReference type="Rhea" id="RHEA-COMP:9945"/>
        <dbReference type="ChEBI" id="CHEBI:15377"/>
        <dbReference type="ChEBI" id="CHEBI:78784"/>
        <dbReference type="ChEBI" id="CHEBI:78827"/>
        <dbReference type="EC" id="4.2.1.59"/>
    </reaction>
    <physiologicalReaction direction="left-to-right" evidence="13">
        <dbReference type="Rhea" id="RHEA:13098"/>
    </physiologicalReaction>
</comment>
<evidence type="ECO:0000256" key="24">
    <source>
        <dbReference type="ARBA" id="ARBA00047500"/>
    </source>
</evidence>
<evidence type="ECO:0000256" key="36">
    <source>
        <dbReference type="ARBA" id="ARBA00048650"/>
    </source>
</evidence>
<comment type="catalytic activity">
    <reaction evidence="40">
        <text>(2E)-octadecenoyl-[ACP] + NADPH + H(+) = octadecanoyl-[ACP] + NADP(+)</text>
        <dbReference type="Rhea" id="RHEA:41928"/>
        <dbReference type="Rhea" id="RHEA-COMP:9655"/>
        <dbReference type="Rhea" id="RHEA-COMP:9656"/>
        <dbReference type="ChEBI" id="CHEBI:15378"/>
        <dbReference type="ChEBI" id="CHEBI:57783"/>
        <dbReference type="ChEBI" id="CHEBI:58349"/>
        <dbReference type="ChEBI" id="CHEBI:78489"/>
        <dbReference type="ChEBI" id="CHEBI:78495"/>
    </reaction>
    <physiologicalReaction direction="left-to-right" evidence="40">
        <dbReference type="Rhea" id="RHEA:41929"/>
    </physiologicalReaction>
</comment>
<dbReference type="Gene3D" id="3.40.47.10">
    <property type="match status" value="1"/>
</dbReference>
<dbReference type="Pfam" id="PF21149">
    <property type="entry name" value="FAS_pseudo-KR"/>
    <property type="match status" value="1"/>
</dbReference>
<comment type="catalytic activity">
    <reaction evidence="26">
        <text>(2E)-hexadecenoyl-[ACP] + NADPH + H(+) = hexadecanoyl-[ACP] + NADP(+)</text>
        <dbReference type="Rhea" id="RHEA:41912"/>
        <dbReference type="Rhea" id="RHEA-COMP:9651"/>
        <dbReference type="Rhea" id="RHEA-COMP:9652"/>
        <dbReference type="ChEBI" id="CHEBI:15378"/>
        <dbReference type="ChEBI" id="CHEBI:57783"/>
        <dbReference type="ChEBI" id="CHEBI:58349"/>
        <dbReference type="ChEBI" id="CHEBI:78481"/>
        <dbReference type="ChEBI" id="CHEBI:78483"/>
    </reaction>
    <physiologicalReaction direction="left-to-right" evidence="26">
        <dbReference type="Rhea" id="RHEA:41913"/>
    </physiologicalReaction>
</comment>
<dbReference type="Pfam" id="PF00975">
    <property type="entry name" value="Thioesterase"/>
    <property type="match status" value="1"/>
</dbReference>
<comment type="catalytic activity">
    <reaction evidence="22">
        <text>3-oxodecanoyl-[ACP] + NADPH + H(+) = (3R)-hydroxydecanoyl-[ACP] + NADP(+)</text>
        <dbReference type="Rhea" id="RHEA:41856"/>
        <dbReference type="Rhea" id="RHEA-COMP:9637"/>
        <dbReference type="Rhea" id="RHEA-COMP:9638"/>
        <dbReference type="ChEBI" id="CHEBI:15378"/>
        <dbReference type="ChEBI" id="CHEBI:57783"/>
        <dbReference type="ChEBI" id="CHEBI:58349"/>
        <dbReference type="ChEBI" id="CHEBI:78464"/>
        <dbReference type="ChEBI" id="CHEBI:78466"/>
    </reaction>
    <physiologicalReaction direction="left-to-right" evidence="22">
        <dbReference type="Rhea" id="RHEA:41857"/>
    </physiologicalReaction>
</comment>
<dbReference type="Pfam" id="PF00109">
    <property type="entry name" value="ketoacyl-synt"/>
    <property type="match status" value="1"/>
</dbReference>
<dbReference type="Gene3D" id="3.40.50.720">
    <property type="entry name" value="NAD(P)-binding Rossmann-like Domain"/>
    <property type="match status" value="1"/>
</dbReference>
<dbReference type="SUPFAM" id="SSF53901">
    <property type="entry name" value="Thiolase-like"/>
    <property type="match status" value="1"/>
</dbReference>
<dbReference type="Gene3D" id="3.40.50.1820">
    <property type="entry name" value="alpha/beta hydrolase"/>
    <property type="match status" value="1"/>
</dbReference>
<comment type="catalytic activity">
    <reaction evidence="15">
        <text>(3R)-hydroxyoctadecanoyl-[ACP] = (2E)-octadecenoyl-[ACP] + H2O</text>
        <dbReference type="Rhea" id="RHEA:41924"/>
        <dbReference type="Rhea" id="RHEA-COMP:9654"/>
        <dbReference type="Rhea" id="RHEA-COMP:9655"/>
        <dbReference type="ChEBI" id="CHEBI:15377"/>
        <dbReference type="ChEBI" id="CHEBI:78488"/>
        <dbReference type="ChEBI" id="CHEBI:78489"/>
    </reaction>
    <physiologicalReaction direction="left-to-right" evidence="15">
        <dbReference type="Rhea" id="RHEA:41925"/>
    </physiologicalReaction>
</comment>
<evidence type="ECO:0000259" key="51">
    <source>
        <dbReference type="PROSITE" id="PS52004"/>
    </source>
</evidence>
<dbReference type="Pfam" id="PF02801">
    <property type="entry name" value="Ketoacyl-synt_C"/>
    <property type="match status" value="1"/>
</dbReference>
<dbReference type="Gene3D" id="3.40.50.150">
    <property type="entry name" value="Vaccinia Virus protein VP39"/>
    <property type="match status" value="1"/>
</dbReference>
<dbReference type="InterPro" id="IPR029058">
    <property type="entry name" value="AB_hydrolase_fold"/>
</dbReference>
<evidence type="ECO:0000259" key="52">
    <source>
        <dbReference type="PROSITE" id="PS52019"/>
    </source>
</evidence>
<dbReference type="InterPro" id="IPR050091">
    <property type="entry name" value="PKS_NRPS_Biosynth_Enz"/>
</dbReference>
<comment type="catalytic activity">
    <reaction evidence="43">
        <text>3-oxododecanoyl-[ACP] + NADPH + H(+) = (3R)-hydroxydodecanoyl-[ACP] + NADP(+)</text>
        <dbReference type="Rhea" id="RHEA:41872"/>
        <dbReference type="Rhea" id="RHEA-COMP:9641"/>
        <dbReference type="Rhea" id="RHEA-COMP:9642"/>
        <dbReference type="ChEBI" id="CHEBI:15378"/>
        <dbReference type="ChEBI" id="CHEBI:57783"/>
        <dbReference type="ChEBI" id="CHEBI:58349"/>
        <dbReference type="ChEBI" id="CHEBI:78469"/>
        <dbReference type="ChEBI" id="CHEBI:78470"/>
    </reaction>
    <physiologicalReaction direction="left-to-right" evidence="43">
        <dbReference type="Rhea" id="RHEA:41873"/>
    </physiologicalReaction>
</comment>
<comment type="catalytic activity">
    <reaction evidence="46">
        <text>butanoyl-[ACP] + malonyl-[ACP] + H(+) = 3-oxohexanoyl-[ACP] + holo-[ACP] + CO2</text>
        <dbReference type="Rhea" id="RHEA:41820"/>
        <dbReference type="Rhea" id="RHEA-COMP:9623"/>
        <dbReference type="Rhea" id="RHEA-COMP:9628"/>
        <dbReference type="Rhea" id="RHEA-COMP:9629"/>
        <dbReference type="Rhea" id="RHEA-COMP:9685"/>
        <dbReference type="ChEBI" id="CHEBI:15378"/>
        <dbReference type="ChEBI" id="CHEBI:16526"/>
        <dbReference type="ChEBI" id="CHEBI:64479"/>
        <dbReference type="ChEBI" id="CHEBI:78449"/>
        <dbReference type="ChEBI" id="CHEBI:78454"/>
        <dbReference type="ChEBI" id="CHEBI:78456"/>
    </reaction>
    <physiologicalReaction direction="left-to-right" evidence="46">
        <dbReference type="Rhea" id="RHEA:41821"/>
    </physiologicalReaction>
</comment>
<dbReference type="InterPro" id="IPR001227">
    <property type="entry name" value="Ac_transferase_dom_sf"/>
</dbReference>
<feature type="active site" description="Proton acceptor; for dehydratase activity" evidence="49">
    <location>
        <position position="878"/>
    </location>
</feature>
<dbReference type="SMART" id="SM00829">
    <property type="entry name" value="PKS_ER"/>
    <property type="match status" value="1"/>
</dbReference>
<dbReference type="SUPFAM" id="SSF51735">
    <property type="entry name" value="NAD(P)-binding Rossmann-fold domains"/>
    <property type="match status" value="2"/>
</dbReference>
<dbReference type="Pfam" id="PF13602">
    <property type="entry name" value="ADH_zinc_N_2"/>
    <property type="match status" value="1"/>
</dbReference>
<dbReference type="InterPro" id="IPR014030">
    <property type="entry name" value="Ketoacyl_synth_N"/>
</dbReference>
<dbReference type="SMART" id="SM00823">
    <property type="entry name" value="PKS_PP"/>
    <property type="match status" value="1"/>
</dbReference>
<dbReference type="Pfam" id="PF21089">
    <property type="entry name" value="PKS_DH_N"/>
    <property type="match status" value="1"/>
</dbReference>
<comment type="catalytic activity">
    <reaction evidence="44">
        <text>3-oxohexadecanoyl-[ACP] + NADPH + H(+) = (3R)-hydroxyhexadecanoyl-[ACP] + NADP(+)</text>
        <dbReference type="Rhea" id="RHEA:41904"/>
        <dbReference type="Rhea" id="RHEA-COMP:9649"/>
        <dbReference type="Rhea" id="RHEA-COMP:9650"/>
        <dbReference type="ChEBI" id="CHEBI:15378"/>
        <dbReference type="ChEBI" id="CHEBI:57783"/>
        <dbReference type="ChEBI" id="CHEBI:58349"/>
        <dbReference type="ChEBI" id="CHEBI:78478"/>
        <dbReference type="ChEBI" id="CHEBI:78480"/>
    </reaction>
    <physiologicalReaction direction="left-to-right" evidence="44">
        <dbReference type="Rhea" id="RHEA:41905"/>
    </physiologicalReaction>
</comment>
<dbReference type="CDD" id="cd05274">
    <property type="entry name" value="KR_FAS_SDR_x"/>
    <property type="match status" value="1"/>
</dbReference>
<evidence type="ECO:0000256" key="30">
    <source>
        <dbReference type="ARBA" id="ARBA00048051"/>
    </source>
</evidence>
<dbReference type="Proteomes" id="UP000015104">
    <property type="component" value="Unassembled WGS sequence"/>
</dbReference>
<keyword evidence="4" id="KW-0808">Transferase</keyword>
<dbReference type="PROSITE" id="PS50075">
    <property type="entry name" value="CARRIER"/>
    <property type="match status" value="1"/>
</dbReference>
<evidence type="ECO:0000256" key="18">
    <source>
        <dbReference type="ARBA" id="ARBA00023442"/>
    </source>
</evidence>
<dbReference type="PANTHER" id="PTHR43775:SF23">
    <property type="entry name" value="FATTY ACID SYNTHASE 3"/>
    <property type="match status" value="1"/>
</dbReference>
<evidence type="ECO:0000256" key="37">
    <source>
        <dbReference type="ARBA" id="ARBA00048691"/>
    </source>
</evidence>
<keyword evidence="5" id="KW-0702">S-nitrosylation</keyword>
<dbReference type="InterPro" id="IPR042104">
    <property type="entry name" value="PKS_dehydratase_sf"/>
</dbReference>
<evidence type="ECO:0000256" key="33">
    <source>
        <dbReference type="ARBA" id="ARBA00048420"/>
    </source>
</evidence>
<dbReference type="InterPro" id="IPR020806">
    <property type="entry name" value="PKS_PP-bd"/>
</dbReference>
<evidence type="ECO:0000256" key="31">
    <source>
        <dbReference type="ARBA" id="ARBA00048281"/>
    </source>
</evidence>
<dbReference type="PROSITE" id="PS52019">
    <property type="entry name" value="PKS_MFAS_DH"/>
    <property type="match status" value="1"/>
</dbReference>
<keyword evidence="3" id="KW-0597">Phosphoprotein</keyword>
<comment type="catalytic activity">
    <reaction evidence="9">
        <text>(3R)-hydroxyoctanoyl-[ACP] = (2E)-octenoyl-[ACP] + H2O</text>
        <dbReference type="Rhea" id="RHEA:41844"/>
        <dbReference type="Rhea" id="RHEA-COMP:9634"/>
        <dbReference type="Rhea" id="RHEA-COMP:9635"/>
        <dbReference type="ChEBI" id="CHEBI:15377"/>
        <dbReference type="ChEBI" id="CHEBI:78461"/>
        <dbReference type="ChEBI" id="CHEBI:78462"/>
    </reaction>
    <physiologicalReaction direction="left-to-right" evidence="9">
        <dbReference type="Rhea" id="RHEA:41845"/>
    </physiologicalReaction>
</comment>
<dbReference type="GO" id="GO:0006633">
    <property type="term" value="P:fatty acid biosynthetic process"/>
    <property type="evidence" value="ECO:0007669"/>
    <property type="project" value="TreeGrafter"/>
</dbReference>
<dbReference type="Gene3D" id="1.10.1200.10">
    <property type="entry name" value="ACP-like"/>
    <property type="match status" value="1"/>
</dbReference>
<dbReference type="GO" id="GO:0004313">
    <property type="term" value="F:[acyl-carrier-protein] S-acetyltransferase activity"/>
    <property type="evidence" value="ECO:0007669"/>
    <property type="project" value="UniProtKB-EC"/>
</dbReference>
<evidence type="ECO:0000256" key="6">
    <source>
        <dbReference type="ARBA" id="ARBA00022898"/>
    </source>
</evidence>
<comment type="catalytic activity">
    <reaction evidence="25">
        <text>dodecanoyl-[ACP] + malonyl-[ACP] + H(+) = 3-oxotetradecanoyl-[ACP] + holo-[ACP] + CO2</text>
        <dbReference type="Rhea" id="RHEA:41884"/>
        <dbReference type="Rhea" id="RHEA-COMP:9623"/>
        <dbReference type="Rhea" id="RHEA-COMP:9644"/>
        <dbReference type="Rhea" id="RHEA-COMP:9645"/>
        <dbReference type="Rhea" id="RHEA-COMP:9685"/>
        <dbReference type="ChEBI" id="CHEBI:15378"/>
        <dbReference type="ChEBI" id="CHEBI:16526"/>
        <dbReference type="ChEBI" id="CHEBI:64479"/>
        <dbReference type="ChEBI" id="CHEBI:65264"/>
        <dbReference type="ChEBI" id="CHEBI:78449"/>
        <dbReference type="ChEBI" id="CHEBI:78473"/>
    </reaction>
    <physiologicalReaction direction="left-to-right" evidence="25">
        <dbReference type="Rhea" id="RHEA:41885"/>
    </physiologicalReaction>
</comment>
<proteinExistence type="predicted"/>
<evidence type="ECO:0000256" key="47">
    <source>
        <dbReference type="ARBA" id="ARBA00049521"/>
    </source>
</evidence>
<dbReference type="InterPro" id="IPR013968">
    <property type="entry name" value="PKS_KR"/>
</dbReference>
<comment type="catalytic activity">
    <reaction evidence="42">
        <text>(2E)-tetradecenoyl-[ACP] + NADPH + H(+) = tetradecanoyl-[ACP] + NADP(+)</text>
        <dbReference type="Rhea" id="RHEA:41896"/>
        <dbReference type="Rhea" id="RHEA-COMP:9647"/>
        <dbReference type="Rhea" id="RHEA-COMP:9648"/>
        <dbReference type="ChEBI" id="CHEBI:15378"/>
        <dbReference type="ChEBI" id="CHEBI:57783"/>
        <dbReference type="ChEBI" id="CHEBI:58349"/>
        <dbReference type="ChEBI" id="CHEBI:78475"/>
        <dbReference type="ChEBI" id="CHEBI:78477"/>
    </reaction>
    <physiologicalReaction direction="left-to-right" evidence="42">
        <dbReference type="Rhea" id="RHEA:41897"/>
    </physiologicalReaction>
</comment>
<dbReference type="PANTHER" id="PTHR43775">
    <property type="entry name" value="FATTY ACID SYNTHASE"/>
    <property type="match status" value="1"/>
</dbReference>
<dbReference type="Gene3D" id="3.40.366.10">
    <property type="entry name" value="Malonyl-Coenzyme A Acyl Carrier Protein, domain 2"/>
    <property type="match status" value="1"/>
</dbReference>
<comment type="catalytic activity">
    <reaction evidence="35">
        <text>3-oxohexanoyl-[ACP] + NADPH + H(+) = (3R)-hydroxyhexanoyl-[ACP] + NADP(+)</text>
        <dbReference type="Rhea" id="RHEA:41824"/>
        <dbReference type="Rhea" id="RHEA-COMP:9629"/>
        <dbReference type="Rhea" id="RHEA-COMP:9630"/>
        <dbReference type="ChEBI" id="CHEBI:15378"/>
        <dbReference type="ChEBI" id="CHEBI:57783"/>
        <dbReference type="ChEBI" id="CHEBI:58349"/>
        <dbReference type="ChEBI" id="CHEBI:78456"/>
        <dbReference type="ChEBI" id="CHEBI:78457"/>
    </reaction>
    <physiologicalReaction direction="left-to-right" evidence="35">
        <dbReference type="Rhea" id="RHEA:41825"/>
    </physiologicalReaction>
</comment>
<evidence type="ECO:0000256" key="40">
    <source>
        <dbReference type="ARBA" id="ARBA00049019"/>
    </source>
</evidence>
<dbReference type="InterPro" id="IPR036291">
    <property type="entry name" value="NAD(P)-bd_dom_sf"/>
</dbReference>
<evidence type="ECO:0000313" key="54">
    <source>
        <dbReference type="Proteomes" id="UP000015104"/>
    </source>
</evidence>
<comment type="catalytic activity">
    <reaction evidence="29">
        <text>acetyl-[ACP] + malonyl-[ACP] + H(+) = 3-oxobutanoyl-[ACP] + holo-[ACP] + CO2</text>
        <dbReference type="Rhea" id="RHEA:41800"/>
        <dbReference type="Rhea" id="RHEA-COMP:9621"/>
        <dbReference type="Rhea" id="RHEA-COMP:9623"/>
        <dbReference type="Rhea" id="RHEA-COMP:9625"/>
        <dbReference type="Rhea" id="RHEA-COMP:9685"/>
        <dbReference type="ChEBI" id="CHEBI:15378"/>
        <dbReference type="ChEBI" id="CHEBI:16526"/>
        <dbReference type="ChEBI" id="CHEBI:64479"/>
        <dbReference type="ChEBI" id="CHEBI:78446"/>
        <dbReference type="ChEBI" id="CHEBI:78449"/>
        <dbReference type="ChEBI" id="CHEBI:78450"/>
    </reaction>
    <physiologicalReaction direction="left-to-right" evidence="29">
        <dbReference type="Rhea" id="RHEA:41801"/>
    </physiologicalReaction>
</comment>
<keyword evidence="6" id="KW-0663">Pyridoxal phosphate</keyword>
<dbReference type="SMART" id="SM00822">
    <property type="entry name" value="PKS_KR"/>
    <property type="match status" value="1"/>
</dbReference>
<comment type="catalytic activity">
    <reaction evidence="28">
        <text>3-oxobutanoyl-[ACP] + NADPH + H(+) = (3R)-hydroxybutanoyl-[ACP] + NADP(+)</text>
        <dbReference type="Rhea" id="RHEA:41804"/>
        <dbReference type="Rhea" id="RHEA-COMP:9625"/>
        <dbReference type="Rhea" id="RHEA-COMP:9626"/>
        <dbReference type="ChEBI" id="CHEBI:15378"/>
        <dbReference type="ChEBI" id="CHEBI:57783"/>
        <dbReference type="ChEBI" id="CHEBI:58349"/>
        <dbReference type="ChEBI" id="CHEBI:78450"/>
        <dbReference type="ChEBI" id="CHEBI:78451"/>
    </reaction>
    <physiologicalReaction direction="left-to-right" evidence="28">
        <dbReference type="Rhea" id="RHEA:41805"/>
    </physiologicalReaction>
</comment>
<dbReference type="GO" id="GO:0004316">
    <property type="term" value="F:3-oxoacyl-[acyl-carrier-protein] reductase (NADPH) activity"/>
    <property type="evidence" value="ECO:0007669"/>
    <property type="project" value="UniProtKB-EC"/>
</dbReference>
<dbReference type="InterPro" id="IPR029063">
    <property type="entry name" value="SAM-dependent_MTases_sf"/>
</dbReference>
<dbReference type="Gene3D" id="3.90.180.10">
    <property type="entry name" value="Medium-chain alcohol dehydrogenases, catalytic domain"/>
    <property type="match status" value="1"/>
</dbReference>
<evidence type="ECO:0000256" key="8">
    <source>
        <dbReference type="ARBA" id="ARBA00023268"/>
    </source>
</evidence>
<evidence type="ECO:0000256" key="12">
    <source>
        <dbReference type="ARBA" id="ARBA00023388"/>
    </source>
</evidence>
<evidence type="ECO:0000256" key="26">
    <source>
        <dbReference type="ARBA" id="ARBA00047810"/>
    </source>
</evidence>
<evidence type="ECO:0000256" key="28">
    <source>
        <dbReference type="ARBA" id="ARBA00047953"/>
    </source>
</evidence>
<comment type="catalytic activity">
    <reaction evidence="32">
        <text>tetradecanoyl-[ACP] + H2O = tetradecanoate + holo-[ACP] + H(+)</text>
        <dbReference type="Rhea" id="RHEA:30123"/>
        <dbReference type="Rhea" id="RHEA-COMP:9648"/>
        <dbReference type="Rhea" id="RHEA-COMP:9685"/>
        <dbReference type="ChEBI" id="CHEBI:15377"/>
        <dbReference type="ChEBI" id="CHEBI:15378"/>
        <dbReference type="ChEBI" id="CHEBI:30807"/>
        <dbReference type="ChEBI" id="CHEBI:64479"/>
        <dbReference type="ChEBI" id="CHEBI:78477"/>
        <dbReference type="EC" id="3.1.2.14"/>
    </reaction>
    <physiologicalReaction direction="left-to-right" evidence="32">
        <dbReference type="Rhea" id="RHEA:30124"/>
    </physiologicalReaction>
</comment>
<evidence type="ECO:0000256" key="39">
    <source>
        <dbReference type="ARBA" id="ARBA00048935"/>
    </source>
</evidence>
<comment type="catalytic activity">
    <reaction evidence="41">
        <text>decanoyl-[ACP] + malonyl-[ACP] + H(+) = 3-oxododecanoyl-[ACP] + holo-[ACP] + CO2</text>
        <dbReference type="Rhea" id="RHEA:41868"/>
        <dbReference type="Rhea" id="RHEA-COMP:9623"/>
        <dbReference type="Rhea" id="RHEA-COMP:9640"/>
        <dbReference type="Rhea" id="RHEA-COMP:9641"/>
        <dbReference type="Rhea" id="RHEA-COMP:9685"/>
        <dbReference type="ChEBI" id="CHEBI:15378"/>
        <dbReference type="ChEBI" id="CHEBI:16526"/>
        <dbReference type="ChEBI" id="CHEBI:64479"/>
        <dbReference type="ChEBI" id="CHEBI:78449"/>
        <dbReference type="ChEBI" id="CHEBI:78468"/>
        <dbReference type="ChEBI" id="CHEBI:78469"/>
    </reaction>
    <physiologicalReaction direction="left-to-right" evidence="41">
        <dbReference type="Rhea" id="RHEA:41869"/>
    </physiologicalReaction>
</comment>
<dbReference type="InterPro" id="IPR009081">
    <property type="entry name" value="PP-bd_ACP"/>
</dbReference>
<dbReference type="GO" id="GO:0141148">
    <property type="term" value="F:enoyl-[acyl-carrier-protein] reductase (NADPH) activity"/>
    <property type="evidence" value="ECO:0007669"/>
    <property type="project" value="UniProtKB-EC"/>
</dbReference>
<dbReference type="SMART" id="SM00825">
    <property type="entry name" value="PKS_KS"/>
    <property type="match status" value="1"/>
</dbReference>
<dbReference type="Pfam" id="PF00550">
    <property type="entry name" value="PP-binding"/>
    <property type="match status" value="1"/>
</dbReference>
<dbReference type="EMBL" id="CAEY01001356">
    <property type="status" value="NOT_ANNOTATED_CDS"/>
    <property type="molecule type" value="Genomic_DNA"/>
</dbReference>
<evidence type="ECO:0000256" key="29">
    <source>
        <dbReference type="ARBA" id="ARBA00047961"/>
    </source>
</evidence>
<evidence type="ECO:0000256" key="16">
    <source>
        <dbReference type="ARBA" id="ARBA00023401"/>
    </source>
</evidence>
<dbReference type="eggNOG" id="KOG1202">
    <property type="taxonomic scope" value="Eukaryota"/>
</dbReference>
<evidence type="ECO:0000256" key="17">
    <source>
        <dbReference type="ARBA" id="ARBA00023402"/>
    </source>
</evidence>
<evidence type="ECO:0000256" key="44">
    <source>
        <dbReference type="ARBA" id="ARBA00049414"/>
    </source>
</evidence>
<dbReference type="HOGENOM" id="CLU_000022_31_7_1"/>
<comment type="catalytic activity">
    <reaction evidence="20">
        <text>hexanoyl-[ACP] + malonyl-[ACP] + H(+) = 3-oxooctanoyl-[ACP] + holo-[ACP] + CO2</text>
        <dbReference type="Rhea" id="RHEA:41836"/>
        <dbReference type="Rhea" id="RHEA-COMP:9623"/>
        <dbReference type="Rhea" id="RHEA-COMP:9632"/>
        <dbReference type="Rhea" id="RHEA-COMP:9633"/>
        <dbReference type="Rhea" id="RHEA-COMP:9685"/>
        <dbReference type="ChEBI" id="CHEBI:15378"/>
        <dbReference type="ChEBI" id="CHEBI:16526"/>
        <dbReference type="ChEBI" id="CHEBI:64479"/>
        <dbReference type="ChEBI" id="CHEBI:78449"/>
        <dbReference type="ChEBI" id="CHEBI:78459"/>
        <dbReference type="ChEBI" id="CHEBI:78460"/>
    </reaction>
    <physiologicalReaction direction="left-to-right" evidence="20">
        <dbReference type="Rhea" id="RHEA:41837"/>
    </physiologicalReaction>
</comment>
<feature type="domain" description="Ketosynthase family 3 (KS3)" evidence="51">
    <location>
        <begin position="17"/>
        <end position="418"/>
    </location>
</feature>
<evidence type="ECO:0000256" key="19">
    <source>
        <dbReference type="ARBA" id="ARBA00047300"/>
    </source>
</evidence>
<comment type="catalytic activity">
    <reaction evidence="45">
        <text>3-oxooctanoyl-[ACP] + NADPH + H(+) = (3R)-hydroxyoctanoyl-[ACP] + NADP(+)</text>
        <dbReference type="Rhea" id="RHEA:41840"/>
        <dbReference type="Rhea" id="RHEA-COMP:9633"/>
        <dbReference type="Rhea" id="RHEA-COMP:9634"/>
        <dbReference type="ChEBI" id="CHEBI:15378"/>
        <dbReference type="ChEBI" id="CHEBI:57783"/>
        <dbReference type="ChEBI" id="CHEBI:58349"/>
        <dbReference type="ChEBI" id="CHEBI:78460"/>
        <dbReference type="ChEBI" id="CHEBI:78461"/>
    </reaction>
    <physiologicalReaction direction="left-to-right" evidence="45">
        <dbReference type="Rhea" id="RHEA:41841"/>
    </physiologicalReaction>
</comment>
<comment type="catalytic activity">
    <reaction evidence="30">
        <text>hexadecanoyl-[ACP] + malonyl-[ACP] + H(+) = 3-oxooctadecanoyl-[ACP] + holo-[ACP] + CO2</text>
        <dbReference type="Rhea" id="RHEA:41916"/>
        <dbReference type="Rhea" id="RHEA-COMP:9623"/>
        <dbReference type="Rhea" id="RHEA-COMP:9652"/>
        <dbReference type="Rhea" id="RHEA-COMP:9653"/>
        <dbReference type="Rhea" id="RHEA-COMP:9685"/>
        <dbReference type="ChEBI" id="CHEBI:15378"/>
        <dbReference type="ChEBI" id="CHEBI:16526"/>
        <dbReference type="ChEBI" id="CHEBI:64479"/>
        <dbReference type="ChEBI" id="CHEBI:78449"/>
        <dbReference type="ChEBI" id="CHEBI:78483"/>
        <dbReference type="ChEBI" id="CHEBI:78487"/>
    </reaction>
    <physiologicalReaction direction="left-to-right" evidence="30">
        <dbReference type="Rhea" id="RHEA:41917"/>
    </physiologicalReaction>
</comment>
<dbReference type="GO" id="GO:0004315">
    <property type="term" value="F:3-oxoacyl-[acyl-carrier-protein] synthase activity"/>
    <property type="evidence" value="ECO:0007669"/>
    <property type="project" value="UniProtKB-EC"/>
</dbReference>
<dbReference type="InterPro" id="IPR036736">
    <property type="entry name" value="ACP-like_sf"/>
</dbReference>
<feature type="region of interest" description="N-terminal hotdog fold" evidence="49">
    <location>
        <begin position="832"/>
        <end position="972"/>
    </location>
</feature>
<evidence type="ECO:0000256" key="43">
    <source>
        <dbReference type="ARBA" id="ARBA00049263"/>
    </source>
</evidence>
<comment type="catalytic activity">
    <reaction evidence="27">
        <text>(2E)-hexenoyl-[ACP] + NADPH + H(+) = hexanoyl-[ACP] + NADP(+)</text>
        <dbReference type="Rhea" id="RHEA:41832"/>
        <dbReference type="Rhea" id="RHEA-COMP:9631"/>
        <dbReference type="Rhea" id="RHEA-COMP:9632"/>
        <dbReference type="ChEBI" id="CHEBI:15378"/>
        <dbReference type="ChEBI" id="CHEBI:57783"/>
        <dbReference type="ChEBI" id="CHEBI:58349"/>
        <dbReference type="ChEBI" id="CHEBI:78458"/>
        <dbReference type="ChEBI" id="CHEBI:78459"/>
    </reaction>
    <physiologicalReaction direction="left-to-right" evidence="27">
        <dbReference type="Rhea" id="RHEA:41833"/>
    </physiologicalReaction>
</comment>
<evidence type="ECO:0000256" key="27">
    <source>
        <dbReference type="ARBA" id="ARBA00047897"/>
    </source>
</evidence>
<dbReference type="InterPro" id="IPR057326">
    <property type="entry name" value="KR_dom"/>
</dbReference>
<comment type="catalytic activity">
    <reaction evidence="23">
        <text>tetradecanoyl-[ACP] + malonyl-[ACP] + H(+) = 3-oxohexadecanoyl-[ACP] + holo-[ACP] + CO2</text>
        <dbReference type="Rhea" id="RHEA:41900"/>
        <dbReference type="Rhea" id="RHEA-COMP:9623"/>
        <dbReference type="Rhea" id="RHEA-COMP:9648"/>
        <dbReference type="Rhea" id="RHEA-COMP:9649"/>
        <dbReference type="Rhea" id="RHEA-COMP:9685"/>
        <dbReference type="ChEBI" id="CHEBI:15378"/>
        <dbReference type="ChEBI" id="CHEBI:16526"/>
        <dbReference type="ChEBI" id="CHEBI:64479"/>
        <dbReference type="ChEBI" id="CHEBI:78449"/>
        <dbReference type="ChEBI" id="CHEBI:78477"/>
        <dbReference type="ChEBI" id="CHEBI:78478"/>
    </reaction>
    <physiologicalReaction direction="left-to-right" evidence="23">
        <dbReference type="Rhea" id="RHEA:41901"/>
    </physiologicalReaction>
</comment>
<evidence type="ECO:0000256" key="32">
    <source>
        <dbReference type="ARBA" id="ARBA00048289"/>
    </source>
</evidence>
<keyword evidence="7" id="KW-0007">Acetylation</keyword>
<comment type="catalytic activity">
    <reaction evidence="47">
        <text>(2E)-decenoyl-[ACP] + NADPH + H(+) = decanoyl-[ACP] + NADP(+)</text>
        <dbReference type="Rhea" id="RHEA:41864"/>
        <dbReference type="Rhea" id="RHEA-COMP:9639"/>
        <dbReference type="Rhea" id="RHEA-COMP:9640"/>
        <dbReference type="ChEBI" id="CHEBI:15378"/>
        <dbReference type="ChEBI" id="CHEBI:57783"/>
        <dbReference type="ChEBI" id="CHEBI:58349"/>
        <dbReference type="ChEBI" id="CHEBI:78467"/>
        <dbReference type="ChEBI" id="CHEBI:78468"/>
    </reaction>
    <physiologicalReaction direction="left-to-right" evidence="47">
        <dbReference type="Rhea" id="RHEA:41865"/>
    </physiologicalReaction>
</comment>
<comment type="catalytic activity">
    <reaction evidence="17">
        <text>(3R)-hydroxybutanoyl-[ACP] = (2E)-butenoyl-[ACP] + H2O</text>
        <dbReference type="Rhea" id="RHEA:41808"/>
        <dbReference type="Rhea" id="RHEA-COMP:9626"/>
        <dbReference type="Rhea" id="RHEA-COMP:9627"/>
        <dbReference type="ChEBI" id="CHEBI:15377"/>
        <dbReference type="ChEBI" id="CHEBI:78451"/>
        <dbReference type="ChEBI" id="CHEBI:78453"/>
    </reaction>
    <physiologicalReaction direction="left-to-right" evidence="17">
        <dbReference type="Rhea" id="RHEA:41809"/>
    </physiologicalReaction>
</comment>
<evidence type="ECO:0000256" key="34">
    <source>
        <dbReference type="ARBA" id="ARBA00048506"/>
    </source>
</evidence>
<evidence type="ECO:0000256" key="45">
    <source>
        <dbReference type="ARBA" id="ARBA00049422"/>
    </source>
</evidence>
<dbReference type="CDD" id="cd05195">
    <property type="entry name" value="enoyl_red"/>
    <property type="match status" value="1"/>
</dbReference>
<protein>
    <submittedName>
        <fullName evidence="53">Uncharacterized protein</fullName>
    </submittedName>
</protein>
<comment type="catalytic activity">
    <reaction evidence="10">
        <text>(3R)-hydroxydodecanoyl-[ACP] = (2E)-dodecenoyl-[ACP] + H2O</text>
        <dbReference type="Rhea" id="RHEA:41876"/>
        <dbReference type="Rhea" id="RHEA-COMP:9642"/>
        <dbReference type="Rhea" id="RHEA-COMP:9643"/>
        <dbReference type="ChEBI" id="CHEBI:15377"/>
        <dbReference type="ChEBI" id="CHEBI:78470"/>
        <dbReference type="ChEBI" id="CHEBI:78472"/>
    </reaction>
    <physiologicalReaction direction="left-to-right" evidence="10">
        <dbReference type="Rhea" id="RHEA:41877"/>
    </physiologicalReaction>
</comment>
<keyword evidence="54" id="KW-1185">Reference proteome</keyword>
<keyword evidence="2" id="KW-0596">Phosphopantetheine</keyword>
<dbReference type="InterPro" id="IPR011032">
    <property type="entry name" value="GroES-like_sf"/>
</dbReference>
<dbReference type="InterPro" id="IPR020841">
    <property type="entry name" value="PKS_Beta-ketoAc_synthase_dom"/>
</dbReference>
<evidence type="ECO:0000256" key="10">
    <source>
        <dbReference type="ARBA" id="ARBA00023351"/>
    </source>
</evidence>
<evidence type="ECO:0000256" key="5">
    <source>
        <dbReference type="ARBA" id="ARBA00022799"/>
    </source>
</evidence>
<sequence>MDVQFNDNFIRRKWRVKDDVVISGISGRFPKSESVDQFLDNLFNSTDMMSGGNERFPAGSNDFPYQSGQIGNLNKFDAKLFQISDHQADLLDPQLRKLLEVSYEAIIDSGLDVDSLRGTNTGFFYGSSFQETDMAWGEEPLDVPNYRQIYTTLIPYIYDLKGPICHFDTACGSSFAALNEAFTAIKSGLCDKALVAGYNICLVPVVTLQFRDLQMVSRYGRSKCLDESADGYGRSEGVCCILLQKSADAKRIYSTIVNCRSNTDGYKDQGISFPSVNLQRQLMYETYTEVGLDPTKVSYVEAHTTGTQAGDPVEMKAIHDVFCINRDKSKPLMIGCLKSNMGHSEAASGLCATIKANCIFQKGLIPGNLHFSKPNPRIEGLMNETIVPVNSTTPFEGEIISLNCFGFGGANVHVILKGHNKKSSPDDYAITLPGLPRLINIAGRSNDGVHFIQNFLEKSQRLLTKPFLGLFNQYSKTRRMPVRGYTLVEGEVGRYKFTHFLGDNFDLTQNKKVYLTASNNLMNIDSSFRNLPVFSQTIDRLSSYLQPFKVNLSALVYREKRITNPLESIVTSIAIQLGMINLLESIKLPIEGVLTRSIGSLINLYLKNSLSEQKVILIAYWFGHFIQIADQTIVSPVLEVQSSWDQIKSLCSPTIRSIKESDKSCLISGPFSELADLTISLKLSKIPFKYPVQSTDCVDANDSHHFTGSTNFLLNPGSNGSLVSFKNYLIKQILYPDNYIKTMEILKDEDKTSVILLNMDNKPFKCSKTNNELALNQFSQYNLSDISRGVISGQSLFSCLGQLYSKEGLNYCLENLYQPVNYPVPVDTLSLHSLIKFDHSNDWKVFKFPEYFNPFRASTSVNFKVNLANAEDWYLSDHKIDGRILYPATGLLMGAWHVAAKFHQIQVTRFPVEFRDIKLIRATVLPEKEVKFTVQYLPYNGTFAIIESGTVVATGKVFAHPNLEDVKDSFSKLSQLEINADNEVMLGEQDIYKELRVRGYDYGPSFRCLNSASSFGLKGTVKWCEPTNTQLKAASIVERTHDSTFRFLKTWITFTDSALQLILLSNQHNRDLYIPTGFESLVCDPTAIMETINCFNKSHQPNEVQKADSEDSNKKTETLCPEFTVTHDPITQTLSTNGLWVKGLFASDTNRRNQSVSLESYDFIPFNETSAVDEMTQKSIERYSTLIYGLIAVLKQKYLGLGSVKENEIESLQNTVDLTLDQHSFANYLLSLIRGESPSIEITKALPNDLLIGSNAILHSNQRFLRPFVVTAAAHECYAGDPCSKLSVVEINDSQGFLVDSVRSFVDAQSLGSMKLTYNLVRSSPVDQETADKLSGTVNTIIWNLIESEAPSQLGKNDLVIYKLTNGSVDQLIKCLDKIYSIMKPNGNLLILTRETSTKLTDLKSTPFLGSLLKDYIPNVVDSTELVKKIEANQWICMSIRYIDSDLLPLTGLMFKKAPDSIKVEKHKVIHVNPFEYSWLDELKSCLKTEDDSLIWLTSKYESDTSVIGLVKCLSLEPNGQRLRCIALRPGSKGIDLTSVNFNKSPFAEIAAIDCKFNVFDDKLGWGDYCHLEIPSKPENDKKCLTVAKDAYIQCLTPGDLSSLVWTQFNPVADFNKGQSLVQINYSSLNFKDVMHATGRLPSNLNPDWRSQVQMQTPIGLEYAGVDANGNRVMGMLPYRALATKVVLGPNDFTWPVPSSWSLEDAATVPVVYATAIYALLIRGQLREGESVLIHAGTGGVGLAAINIALSMNCRVFTTIGSEEKRAFLEKHFPSLDATSFAHSRSTSFEEHVLRHTNGYGVDVVLNSLSEDKLLASVRCLAPGGRFLEIDSFIDPNGWVNGKKALMEQEKRKIDTFMEQGIARGTIRPLPRKVFEINEVEKAFRFMATGKHIGKVLIKVKPENDSKDQKISTQDNQTFSPATNPILGITSIKSPQFHPNKVYIIVGGFGGFGLELACWLVRNGARHLVLNSRSGPKSAYHHYCLKRFAQLGVQTTISEHNLTNQDDCYHLFEQISSRSIGGIFNCALVLSDALMADQNEETYEKVCSSKVKVTRNLDQLTRTFAPDCDYFVVFSSVACGRGNPGQTNYGLANSYMESICQERHKDGLHGLAIQWGFVGDVGFVVEKMGVKVESIRGTAAQRIHSCFSVLSRALAYPVPVLSSLVRSFDKKSLATDSGDIIKSISHILGIKDINSLDPNITLGELGMDSLMAIEVQQVLEKQFNISINSREIRALKISKLKEFSKQVKNGTQAASVSPGETNDSSNLPLNPLLLLQIPTKLTHNLNEHNQFDKSTSPVYYLPPIEGNYDLMQGLIDGVKRPVIGLNWTYDLAPFTSLEAAAIYMADQLTKLHQSDDKIDMLGYSFGGLVAFAVSSELENRYLTNNGKGPIVSRLVLIDSDPETLKHAAATLVHTHACNDSNTQEVEFIKSTLKRVMHKLDVDQFDSELKSCPNRSERFAKFKTILLNNGLDEVKADSIVKINELTLQKGQLTLKYKPKIKSHLFKICHIRAKDDLSTFKNVTNGIRLGTERFFNGNHHTVIAQNLDAINKIVDEFFTGQEGTNSTQVQN</sequence>
<evidence type="ECO:0000256" key="38">
    <source>
        <dbReference type="ARBA" id="ARBA00048704"/>
    </source>
</evidence>
<evidence type="ECO:0000256" key="15">
    <source>
        <dbReference type="ARBA" id="ARBA00023399"/>
    </source>
</evidence>
<dbReference type="PROSITE" id="PS52004">
    <property type="entry name" value="KS3_2"/>
    <property type="match status" value="1"/>
</dbReference>
<reference evidence="54" key="1">
    <citation type="submission" date="2011-08" db="EMBL/GenBank/DDBJ databases">
        <authorList>
            <person name="Rombauts S."/>
        </authorList>
    </citation>
    <scope>NUCLEOTIDE SEQUENCE</scope>
    <source>
        <strain evidence="54">London</strain>
    </source>
</reference>
<evidence type="ECO:0000256" key="20">
    <source>
        <dbReference type="ARBA" id="ARBA00047394"/>
    </source>
</evidence>
<comment type="catalytic activity">
    <reaction evidence="33">
        <text>(2E)-octenoyl-[ACP] + NADPH + H(+) = octanoyl-[ACP] + NADP(+)</text>
        <dbReference type="Rhea" id="RHEA:41848"/>
        <dbReference type="Rhea" id="RHEA-COMP:9635"/>
        <dbReference type="Rhea" id="RHEA-COMP:9636"/>
        <dbReference type="ChEBI" id="CHEBI:15378"/>
        <dbReference type="ChEBI" id="CHEBI:57783"/>
        <dbReference type="ChEBI" id="CHEBI:58349"/>
        <dbReference type="ChEBI" id="CHEBI:78462"/>
        <dbReference type="ChEBI" id="CHEBI:78463"/>
    </reaction>
    <physiologicalReaction direction="left-to-right" evidence="33">
        <dbReference type="Rhea" id="RHEA:41849"/>
    </physiologicalReaction>
</comment>
<comment type="catalytic activity">
    <reaction evidence="21">
        <text>a (3R)-hydroxyacyl-[ACP] + NADP(+) = a 3-oxoacyl-[ACP] + NADPH + H(+)</text>
        <dbReference type="Rhea" id="RHEA:17397"/>
        <dbReference type="Rhea" id="RHEA-COMP:9916"/>
        <dbReference type="Rhea" id="RHEA-COMP:9945"/>
        <dbReference type="ChEBI" id="CHEBI:15378"/>
        <dbReference type="ChEBI" id="CHEBI:57783"/>
        <dbReference type="ChEBI" id="CHEBI:58349"/>
        <dbReference type="ChEBI" id="CHEBI:78776"/>
        <dbReference type="ChEBI" id="CHEBI:78827"/>
        <dbReference type="EC" id="1.1.1.100"/>
    </reaction>
    <physiologicalReaction direction="right-to-left" evidence="21">
        <dbReference type="Rhea" id="RHEA:17399"/>
    </physiologicalReaction>
</comment>
<evidence type="ECO:0000256" key="41">
    <source>
        <dbReference type="ARBA" id="ARBA00049109"/>
    </source>
</evidence>
<comment type="catalytic activity">
    <reaction evidence="39">
        <text>3-oxotetradecanoyl-[ACP] + NADPH + H(+) = (3R)-hydroxytetradecanoyl-[ACP] + NADP(+)</text>
        <dbReference type="Rhea" id="RHEA:41888"/>
        <dbReference type="Rhea" id="RHEA-COMP:9645"/>
        <dbReference type="Rhea" id="RHEA-COMP:9646"/>
        <dbReference type="ChEBI" id="CHEBI:15378"/>
        <dbReference type="ChEBI" id="CHEBI:57783"/>
        <dbReference type="ChEBI" id="CHEBI:58349"/>
        <dbReference type="ChEBI" id="CHEBI:78473"/>
        <dbReference type="ChEBI" id="CHEBI:78474"/>
    </reaction>
    <physiologicalReaction direction="left-to-right" evidence="39">
        <dbReference type="Rhea" id="RHEA:41889"/>
    </physiologicalReaction>
</comment>
<dbReference type="InterPro" id="IPR014031">
    <property type="entry name" value="Ketoacyl_synth_C"/>
</dbReference>
<dbReference type="GO" id="GO:0016297">
    <property type="term" value="F:fatty acyl-[ACP] hydrolase activity"/>
    <property type="evidence" value="ECO:0007669"/>
    <property type="project" value="UniProtKB-EC"/>
</dbReference>
<evidence type="ECO:0000256" key="1">
    <source>
        <dbReference type="ARBA" id="ARBA00005189"/>
    </source>
</evidence>
<evidence type="ECO:0000256" key="14">
    <source>
        <dbReference type="ARBA" id="ARBA00023398"/>
    </source>
</evidence>
<dbReference type="Gene3D" id="3.10.129.110">
    <property type="entry name" value="Polyketide synthase dehydratase"/>
    <property type="match status" value="1"/>
</dbReference>
<accession>T1K1R7</accession>
<feature type="domain" description="PKS/mFAS DH" evidence="52">
    <location>
        <begin position="832"/>
        <end position="1150"/>
    </location>
</feature>
<feature type="domain" description="Carrier" evidence="50">
    <location>
        <begin position="2171"/>
        <end position="2251"/>
    </location>
</feature>
<evidence type="ECO:0000256" key="49">
    <source>
        <dbReference type="PROSITE-ProRule" id="PRU01363"/>
    </source>
</evidence>
<dbReference type="SUPFAM" id="SSF53474">
    <property type="entry name" value="alpha/beta-Hydrolases"/>
    <property type="match status" value="1"/>
</dbReference>
<evidence type="ECO:0000256" key="13">
    <source>
        <dbReference type="ARBA" id="ARBA00023394"/>
    </source>
</evidence>
<dbReference type="GO" id="GO:0031177">
    <property type="term" value="F:phosphopantetheine binding"/>
    <property type="evidence" value="ECO:0007669"/>
    <property type="project" value="InterPro"/>
</dbReference>
<evidence type="ECO:0000256" key="4">
    <source>
        <dbReference type="ARBA" id="ARBA00022679"/>
    </source>
</evidence>
<comment type="catalytic activity">
    <reaction evidence="48">
        <text>octanoyl-[ACP] + malonyl-[ACP] + H(+) = 3-oxodecanoyl-[ACP] + holo-[ACP] + CO2</text>
        <dbReference type="Rhea" id="RHEA:41852"/>
        <dbReference type="Rhea" id="RHEA-COMP:9623"/>
        <dbReference type="Rhea" id="RHEA-COMP:9636"/>
        <dbReference type="Rhea" id="RHEA-COMP:9637"/>
        <dbReference type="Rhea" id="RHEA-COMP:9685"/>
        <dbReference type="ChEBI" id="CHEBI:15378"/>
        <dbReference type="ChEBI" id="CHEBI:16526"/>
        <dbReference type="ChEBI" id="CHEBI:64479"/>
        <dbReference type="ChEBI" id="CHEBI:78449"/>
        <dbReference type="ChEBI" id="CHEBI:78463"/>
        <dbReference type="ChEBI" id="CHEBI:78464"/>
    </reaction>
    <physiologicalReaction direction="left-to-right" evidence="48">
        <dbReference type="Rhea" id="RHEA:41853"/>
    </physiologicalReaction>
</comment>
<reference evidence="53" key="2">
    <citation type="submission" date="2015-06" db="UniProtKB">
        <authorList>
            <consortium name="EnsemblMetazoa"/>
        </authorList>
    </citation>
    <scope>IDENTIFICATION</scope>
</reference>
<organism evidence="53 54">
    <name type="scientific">Tetranychus urticae</name>
    <name type="common">Two-spotted spider mite</name>
    <dbReference type="NCBI Taxonomy" id="32264"/>
    <lineage>
        <taxon>Eukaryota</taxon>
        <taxon>Metazoa</taxon>
        <taxon>Ecdysozoa</taxon>
        <taxon>Arthropoda</taxon>
        <taxon>Chelicerata</taxon>
        <taxon>Arachnida</taxon>
        <taxon>Acari</taxon>
        <taxon>Acariformes</taxon>
        <taxon>Trombidiformes</taxon>
        <taxon>Prostigmata</taxon>
        <taxon>Eleutherengona</taxon>
        <taxon>Raphignathae</taxon>
        <taxon>Tetranychoidea</taxon>
        <taxon>Tetranychidae</taxon>
        <taxon>Tetranychus</taxon>
    </lineage>
</organism>
<dbReference type="SUPFAM" id="SSF47336">
    <property type="entry name" value="ACP-like"/>
    <property type="match status" value="1"/>
</dbReference>
<evidence type="ECO:0000256" key="22">
    <source>
        <dbReference type="ARBA" id="ARBA00047440"/>
    </source>
</evidence>
<evidence type="ECO:0000256" key="25">
    <source>
        <dbReference type="ARBA" id="ARBA00047578"/>
    </source>
</evidence>
<evidence type="ECO:0000256" key="9">
    <source>
        <dbReference type="ARBA" id="ARBA00023332"/>
    </source>
</evidence>
<evidence type="ECO:0000256" key="11">
    <source>
        <dbReference type="ARBA" id="ARBA00023373"/>
    </source>
</evidence>
<evidence type="ECO:0000256" key="21">
    <source>
        <dbReference type="ARBA" id="ARBA00047400"/>
    </source>
</evidence>
<comment type="catalytic activity">
    <reaction evidence="38">
        <text>hexadecanoyl-[ACP] + H2O = hexadecanoate + holo-[ACP] + H(+)</text>
        <dbReference type="Rhea" id="RHEA:41932"/>
        <dbReference type="Rhea" id="RHEA-COMP:9652"/>
        <dbReference type="Rhea" id="RHEA-COMP:9685"/>
        <dbReference type="ChEBI" id="CHEBI:7896"/>
        <dbReference type="ChEBI" id="CHEBI:15377"/>
        <dbReference type="ChEBI" id="CHEBI:15378"/>
        <dbReference type="ChEBI" id="CHEBI:64479"/>
        <dbReference type="ChEBI" id="CHEBI:78483"/>
        <dbReference type="EC" id="3.1.2.14"/>
    </reaction>
    <physiologicalReaction direction="left-to-right" evidence="38">
        <dbReference type="Rhea" id="RHEA:41933"/>
    </physiologicalReaction>
</comment>
<dbReference type="InterPro" id="IPR049900">
    <property type="entry name" value="PKS_mFAS_DH"/>
</dbReference>
<evidence type="ECO:0000259" key="50">
    <source>
        <dbReference type="PROSITE" id="PS50075"/>
    </source>
</evidence>
<dbReference type="Gene3D" id="3.30.70.3290">
    <property type="match status" value="2"/>
</dbReference>
<comment type="catalytic activity">
    <reaction evidence="31">
        <text>(2E)-dodecenoyl-[ACP] + NADPH + H(+) = dodecanoyl-[ACP] + NADP(+)</text>
        <dbReference type="Rhea" id="RHEA:41880"/>
        <dbReference type="Rhea" id="RHEA-COMP:9643"/>
        <dbReference type="Rhea" id="RHEA-COMP:9644"/>
        <dbReference type="ChEBI" id="CHEBI:15378"/>
        <dbReference type="ChEBI" id="CHEBI:57783"/>
        <dbReference type="ChEBI" id="CHEBI:58349"/>
        <dbReference type="ChEBI" id="CHEBI:65264"/>
        <dbReference type="ChEBI" id="CHEBI:78472"/>
    </reaction>
    <physiologicalReaction direction="left-to-right" evidence="31">
        <dbReference type="Rhea" id="RHEA:41881"/>
    </physiologicalReaction>
</comment>
<dbReference type="GO" id="GO:0019171">
    <property type="term" value="F:(3R)-hydroxyacyl-[acyl-carrier-protein] dehydratase activity"/>
    <property type="evidence" value="ECO:0007669"/>
    <property type="project" value="UniProtKB-EC"/>
</dbReference>
<keyword evidence="8" id="KW-0511">Multifunctional enzyme</keyword>
<dbReference type="InterPro" id="IPR049552">
    <property type="entry name" value="PKS_DH_N"/>
</dbReference>
<dbReference type="CDD" id="cd00833">
    <property type="entry name" value="PKS"/>
    <property type="match status" value="1"/>
</dbReference>
<dbReference type="InterPro" id="IPR016039">
    <property type="entry name" value="Thiolase-like"/>
</dbReference>
<comment type="catalytic activity">
    <reaction evidence="36">
        <text>a 2,3-saturated acyl-[ACP] + NADP(+) = a (2E)-enoyl-[ACP] + NADPH + H(+)</text>
        <dbReference type="Rhea" id="RHEA:22564"/>
        <dbReference type="Rhea" id="RHEA-COMP:9925"/>
        <dbReference type="Rhea" id="RHEA-COMP:9926"/>
        <dbReference type="ChEBI" id="CHEBI:15378"/>
        <dbReference type="ChEBI" id="CHEBI:57783"/>
        <dbReference type="ChEBI" id="CHEBI:58349"/>
        <dbReference type="ChEBI" id="CHEBI:78784"/>
        <dbReference type="ChEBI" id="CHEBI:78785"/>
        <dbReference type="EC" id="1.3.1.39"/>
    </reaction>
    <physiologicalReaction direction="right-to-left" evidence="36">
        <dbReference type="Rhea" id="RHEA:22566"/>
    </physiologicalReaction>
</comment>
<dbReference type="EnsemblMetazoa" id="tetur04g02370.1">
    <property type="protein sequence ID" value="tetur04g02370.1"/>
    <property type="gene ID" value="tetur04g02370"/>
</dbReference>
<comment type="catalytic activity">
    <reaction evidence="11">
        <text>(3R)-hydroxyhexanoyl-[ACP] = (2E)-hexenoyl-[ACP] + H2O</text>
        <dbReference type="Rhea" id="RHEA:41828"/>
        <dbReference type="Rhea" id="RHEA-COMP:9630"/>
        <dbReference type="Rhea" id="RHEA-COMP:9631"/>
        <dbReference type="ChEBI" id="CHEBI:15377"/>
        <dbReference type="ChEBI" id="CHEBI:78457"/>
        <dbReference type="ChEBI" id="CHEBI:78458"/>
    </reaction>
    <physiologicalReaction direction="left-to-right" evidence="11">
        <dbReference type="Rhea" id="RHEA:41829"/>
    </physiologicalReaction>
</comment>
<comment type="catalytic activity">
    <reaction evidence="16">
        <text>(3R)-hydroxyhexadecanoyl-[ACP] = (2E)-hexadecenoyl-[ACP] + H2O</text>
        <dbReference type="Rhea" id="RHEA:41908"/>
        <dbReference type="Rhea" id="RHEA-COMP:9650"/>
        <dbReference type="Rhea" id="RHEA-COMP:9651"/>
        <dbReference type="ChEBI" id="CHEBI:15377"/>
        <dbReference type="ChEBI" id="CHEBI:78480"/>
        <dbReference type="ChEBI" id="CHEBI:78481"/>
    </reaction>
    <physiologicalReaction direction="left-to-right" evidence="16">
        <dbReference type="Rhea" id="RHEA:41909"/>
    </physiologicalReaction>
</comment>
<comment type="catalytic activity">
    <reaction evidence="34">
        <text>a fatty acyl-[ACP] + malonyl-[ACP] + H(+) = a 3-oxoacyl-[ACP] + holo-[ACP] + CO2</text>
        <dbReference type="Rhea" id="RHEA:22836"/>
        <dbReference type="Rhea" id="RHEA-COMP:9623"/>
        <dbReference type="Rhea" id="RHEA-COMP:9685"/>
        <dbReference type="Rhea" id="RHEA-COMP:9916"/>
        <dbReference type="Rhea" id="RHEA-COMP:14125"/>
        <dbReference type="ChEBI" id="CHEBI:15378"/>
        <dbReference type="ChEBI" id="CHEBI:16526"/>
        <dbReference type="ChEBI" id="CHEBI:64479"/>
        <dbReference type="ChEBI" id="CHEBI:78449"/>
        <dbReference type="ChEBI" id="CHEBI:78776"/>
        <dbReference type="ChEBI" id="CHEBI:138651"/>
        <dbReference type="EC" id="2.3.1.41"/>
    </reaction>
    <physiologicalReaction direction="left-to-right" evidence="34">
        <dbReference type="Rhea" id="RHEA:22837"/>
    </physiologicalReaction>
</comment>
<comment type="function">
    <text evidence="18">Fatty acid synthetase is a multifunctional enzyme that catalyzes the de novo biosynthesis of long-chain saturated fatty acids starting from acetyl-CoA and malonyl-CoA in the presence of NADPH. This multifunctional protein contains 7 catalytic activities and a site for the binding of the prosthetic group 4'-phosphopantetheine of the acyl carrier protein ([ACP]) domain.</text>
</comment>
<dbReference type="InterPro" id="IPR049391">
    <property type="entry name" value="FAS_pseudo-KR"/>
</dbReference>
<comment type="catalytic activity">
    <reaction evidence="12">
        <text>(3R)-hydroxydecanoyl-[ACP] = (2E)-decenoyl-[ACP] + H2O</text>
        <dbReference type="Rhea" id="RHEA:41860"/>
        <dbReference type="Rhea" id="RHEA-COMP:9638"/>
        <dbReference type="Rhea" id="RHEA-COMP:9639"/>
        <dbReference type="ChEBI" id="CHEBI:15377"/>
        <dbReference type="ChEBI" id="CHEBI:78466"/>
        <dbReference type="ChEBI" id="CHEBI:78467"/>
    </reaction>
    <physiologicalReaction direction="left-to-right" evidence="12">
        <dbReference type="Rhea" id="RHEA:41861"/>
    </physiologicalReaction>
</comment>
<evidence type="ECO:0000313" key="53">
    <source>
        <dbReference type="EnsemblMetazoa" id="tetur04g02370.1"/>
    </source>
</evidence>
<dbReference type="InterPro" id="IPR032821">
    <property type="entry name" value="PKS_assoc"/>
</dbReference>
<evidence type="ECO:0000256" key="35">
    <source>
        <dbReference type="ARBA" id="ARBA00048571"/>
    </source>
</evidence>